<dbReference type="AlphaFoldDB" id="A0A1B3Z7A5"/>
<dbReference type="GO" id="GO:0046872">
    <property type="term" value="F:metal ion binding"/>
    <property type="evidence" value="ECO:0007669"/>
    <property type="project" value="InterPro"/>
</dbReference>
<evidence type="ECO:0000256" key="1">
    <source>
        <dbReference type="ARBA" id="ARBA00001962"/>
    </source>
</evidence>
<dbReference type="FunFam" id="3.40.50.1970:FF:000003">
    <property type="entry name" value="Alcohol dehydrogenase, iron-containing"/>
    <property type="match status" value="1"/>
</dbReference>
<keyword evidence="3" id="KW-0560">Oxidoreductase</keyword>
<dbReference type="FunFam" id="1.20.1090.10:FF:000001">
    <property type="entry name" value="Aldehyde-alcohol dehydrogenase"/>
    <property type="match status" value="1"/>
</dbReference>
<dbReference type="SUPFAM" id="SSF56796">
    <property type="entry name" value="Dehydroquinate synthase-like"/>
    <property type="match status" value="1"/>
</dbReference>
<dbReference type="EMBL" id="CP014168">
    <property type="protein sequence ID" value="AOH83303.1"/>
    <property type="molecule type" value="Genomic_DNA"/>
</dbReference>
<evidence type="ECO:0000256" key="8">
    <source>
        <dbReference type="ARBA" id="ARBA00074848"/>
    </source>
</evidence>
<reference evidence="12 13" key="1">
    <citation type="submission" date="2016-01" db="EMBL/GenBank/DDBJ databases">
        <title>Complete genome and mega plasmid sequence of Sphingomonas panacis DCY99 elicits systemic resistance in rice to Xanthomonas oryzae.</title>
        <authorList>
            <person name="Kim Y.J."/>
            <person name="Yang D.C."/>
            <person name="Sing P."/>
        </authorList>
    </citation>
    <scope>NUCLEOTIDE SEQUENCE [LARGE SCALE GENOMIC DNA]</scope>
    <source>
        <strain evidence="12 13">DCY99</strain>
    </source>
</reference>
<evidence type="ECO:0000256" key="5">
    <source>
        <dbReference type="ARBA" id="ARBA00023027"/>
    </source>
</evidence>
<evidence type="ECO:0000259" key="11">
    <source>
        <dbReference type="Pfam" id="PF25137"/>
    </source>
</evidence>
<dbReference type="KEGG" id="span:AWL63_04270"/>
<proteinExistence type="inferred from homology"/>
<dbReference type="Gene3D" id="1.20.1090.10">
    <property type="entry name" value="Dehydroquinate synthase-like - alpha domain"/>
    <property type="match status" value="1"/>
</dbReference>
<accession>A0A1B3Z7A5</accession>
<comment type="similarity">
    <text evidence="2">Belongs to the iron-containing alcohol dehydrogenase family.</text>
</comment>
<dbReference type="GO" id="GO:0004022">
    <property type="term" value="F:alcohol dehydrogenase (NAD+) activity"/>
    <property type="evidence" value="ECO:0007669"/>
    <property type="project" value="UniProtKB-EC"/>
</dbReference>
<dbReference type="PANTHER" id="PTHR11496">
    <property type="entry name" value="ALCOHOL DEHYDROGENASE"/>
    <property type="match status" value="1"/>
</dbReference>
<dbReference type="InterPro" id="IPR001670">
    <property type="entry name" value="ADH_Fe/GldA"/>
</dbReference>
<dbReference type="RefSeq" id="WP_069203880.1">
    <property type="nucleotide sequence ID" value="NZ_CP014168.1"/>
</dbReference>
<dbReference type="CDD" id="cd08193">
    <property type="entry name" value="HVD"/>
    <property type="match status" value="1"/>
</dbReference>
<feature type="domain" description="Fe-containing alcohol dehydrogenase-like C-terminal" evidence="11">
    <location>
        <begin position="185"/>
        <end position="382"/>
    </location>
</feature>
<dbReference type="Proteomes" id="UP000094256">
    <property type="component" value="Chromosome"/>
</dbReference>
<comment type="catalytic activity">
    <reaction evidence="7">
        <text>a primary alcohol + NAD(+) = an aldehyde + NADH + H(+)</text>
        <dbReference type="Rhea" id="RHEA:10736"/>
        <dbReference type="ChEBI" id="CHEBI:15378"/>
        <dbReference type="ChEBI" id="CHEBI:15734"/>
        <dbReference type="ChEBI" id="CHEBI:17478"/>
        <dbReference type="ChEBI" id="CHEBI:57540"/>
        <dbReference type="ChEBI" id="CHEBI:57945"/>
        <dbReference type="EC" id="1.1.1.1"/>
    </reaction>
</comment>
<evidence type="ECO:0000259" key="10">
    <source>
        <dbReference type="Pfam" id="PF00465"/>
    </source>
</evidence>
<dbReference type="Pfam" id="PF25137">
    <property type="entry name" value="ADH_Fe_C"/>
    <property type="match status" value="1"/>
</dbReference>
<evidence type="ECO:0000313" key="12">
    <source>
        <dbReference type="EMBL" id="AOH83303.1"/>
    </source>
</evidence>
<dbReference type="Gene3D" id="3.40.50.1970">
    <property type="match status" value="1"/>
</dbReference>
<dbReference type="InterPro" id="IPR039697">
    <property type="entry name" value="Alcohol_dehydrogenase_Fe"/>
</dbReference>
<dbReference type="PANTHER" id="PTHR11496:SF102">
    <property type="entry name" value="ALCOHOL DEHYDROGENASE 4"/>
    <property type="match status" value="1"/>
</dbReference>
<evidence type="ECO:0000256" key="3">
    <source>
        <dbReference type="ARBA" id="ARBA00023002"/>
    </source>
</evidence>
<keyword evidence="4" id="KW-0408">Iron</keyword>
<sequence>MSQSFTFNYGPRLTSGAGSAARIADLLPEGAVLFVTDRQIMSLGLADTAVAALQDAGRTVTIADQIEADPSRATLESVVALGRGAGAASVVGFGGGSPMDVAKLAAYLLGSGDDLDAIWGVDNAVANGLPLVLVPTTAGTGSEATPVSIITLPRDEKRGVSSRALIARHAVLDPALTLGLPRGVTAATGMDAMVHAIEAYTSAHLKNPMSDMLAREALRLLAANLMTACTDPGNMPAREAMLLGAHLAGVAFSNAPVAGVHALAYPLGGRFHVPHGLSNVLMLPHVLRFNMRAAMPLYAELGPLVDPALAGLGRQAQAQGLIEALRTMAADAGMPAHLSAVGVAPEHLDHLAADAMLQQRLLRNNPRDITLEDARQLYEAAL</sequence>
<keyword evidence="13" id="KW-1185">Reference proteome</keyword>
<evidence type="ECO:0000313" key="13">
    <source>
        <dbReference type="Proteomes" id="UP000094256"/>
    </source>
</evidence>
<name>A0A1B3Z7A5_9SPHN</name>
<evidence type="ECO:0000256" key="2">
    <source>
        <dbReference type="ARBA" id="ARBA00007358"/>
    </source>
</evidence>
<evidence type="ECO:0000256" key="6">
    <source>
        <dbReference type="ARBA" id="ARBA00049164"/>
    </source>
</evidence>
<dbReference type="InterPro" id="IPR018211">
    <property type="entry name" value="ADH_Fe_CS"/>
</dbReference>
<feature type="domain" description="Alcohol dehydrogenase iron-type/glycerol dehydrogenase GldA" evidence="10">
    <location>
        <begin position="12"/>
        <end position="174"/>
    </location>
</feature>
<dbReference type="STRING" id="1560345.AWL63_04270"/>
<organism evidence="12 13">
    <name type="scientific">Sphingomonas panacis</name>
    <dbReference type="NCBI Taxonomy" id="1560345"/>
    <lineage>
        <taxon>Bacteria</taxon>
        <taxon>Pseudomonadati</taxon>
        <taxon>Pseudomonadota</taxon>
        <taxon>Alphaproteobacteria</taxon>
        <taxon>Sphingomonadales</taxon>
        <taxon>Sphingomonadaceae</taxon>
        <taxon>Sphingomonas</taxon>
    </lineage>
</organism>
<comment type="catalytic activity">
    <reaction evidence="6">
        <text>a secondary alcohol + NAD(+) = a ketone + NADH + H(+)</text>
        <dbReference type="Rhea" id="RHEA:10740"/>
        <dbReference type="ChEBI" id="CHEBI:15378"/>
        <dbReference type="ChEBI" id="CHEBI:17087"/>
        <dbReference type="ChEBI" id="CHEBI:35681"/>
        <dbReference type="ChEBI" id="CHEBI:57540"/>
        <dbReference type="ChEBI" id="CHEBI:57945"/>
        <dbReference type="EC" id="1.1.1.1"/>
    </reaction>
</comment>
<evidence type="ECO:0000256" key="4">
    <source>
        <dbReference type="ARBA" id="ARBA00023004"/>
    </source>
</evidence>
<dbReference type="OrthoDB" id="9815791at2"/>
<dbReference type="Pfam" id="PF00465">
    <property type="entry name" value="Fe-ADH"/>
    <property type="match status" value="1"/>
</dbReference>
<evidence type="ECO:0000256" key="9">
    <source>
        <dbReference type="ARBA" id="ARBA00076680"/>
    </source>
</evidence>
<dbReference type="PROSITE" id="PS00913">
    <property type="entry name" value="ADH_IRON_1"/>
    <property type="match status" value="1"/>
</dbReference>
<comment type="cofactor">
    <cofactor evidence="1">
        <name>Fe cation</name>
        <dbReference type="ChEBI" id="CHEBI:24875"/>
    </cofactor>
</comment>
<protein>
    <recommendedName>
        <fullName evidence="8">Alcohol dehydrogenase 2</fullName>
    </recommendedName>
    <alternativeName>
        <fullName evidence="9">Alcohol dehydrogenase II</fullName>
    </alternativeName>
</protein>
<dbReference type="InterPro" id="IPR056798">
    <property type="entry name" value="ADH_Fe_C"/>
</dbReference>
<evidence type="ECO:0000256" key="7">
    <source>
        <dbReference type="ARBA" id="ARBA00049243"/>
    </source>
</evidence>
<gene>
    <name evidence="12" type="ORF">AWL63_04270</name>
</gene>
<keyword evidence="5" id="KW-0520">NAD</keyword>